<dbReference type="SUPFAM" id="SSF52343">
    <property type="entry name" value="Ferredoxin reductase-like, C-terminal NADP-linked domain"/>
    <property type="match status" value="1"/>
</dbReference>
<sequence>MSAPRPYARVTLLPSQQILTVERGETILDAALRAGLNLPHSCKGGHCSSCRARIRQGEVSYPHGRPLGLMADEERDGYALLCQAHTASEDLTIEVREIRPPVPEIVVKSLPCRIERLERLTPEIMAVFLRVPASEYFHFVPGQYLDVMLPQNRRRSFSIASTPGDGKMLELHIRRVSSGEFTQQLFDGTLEKSLLRIEGPLGQFWFRRESPRPALLIGGGTGYAPLRSMLHSLLEVGDRRQLYLYWGAQAAPDLYEDAHLRALCQKHPNLHYIPVLSAPRPEDRWQGRTGWVHAAALEDHPDLANLDVYASGPPVMVETIRHEFTHRGLPPEQLFFDSFDYAPDVLAKLGSAFMPSQDL</sequence>
<protein>
    <submittedName>
        <fullName evidence="4">CDP-6-deoxy-delta-3,4-glucoseen reductase</fullName>
    </submittedName>
</protein>
<evidence type="ECO:0000256" key="1">
    <source>
        <dbReference type="ARBA" id="ARBA00034078"/>
    </source>
</evidence>
<dbReference type="Gene3D" id="2.40.30.10">
    <property type="entry name" value="Translation factors"/>
    <property type="match status" value="1"/>
</dbReference>
<dbReference type="SUPFAM" id="SSF63380">
    <property type="entry name" value="Riboflavin synthase domain-like"/>
    <property type="match status" value="1"/>
</dbReference>
<dbReference type="PANTHER" id="PTHR47354">
    <property type="entry name" value="NADH OXIDOREDUCTASE HCR"/>
    <property type="match status" value="1"/>
</dbReference>
<dbReference type="SUPFAM" id="SSF54292">
    <property type="entry name" value="2Fe-2S ferredoxin-like"/>
    <property type="match status" value="1"/>
</dbReference>
<dbReference type="PRINTS" id="PR00371">
    <property type="entry name" value="FPNCR"/>
</dbReference>
<proteinExistence type="predicted"/>
<dbReference type="InterPro" id="IPR017938">
    <property type="entry name" value="Riboflavin_synthase-like_b-brl"/>
</dbReference>
<dbReference type="InterPro" id="IPR001433">
    <property type="entry name" value="OxRdtase_FAD/NAD-bd"/>
</dbReference>
<dbReference type="PANTHER" id="PTHR47354:SF5">
    <property type="entry name" value="PROTEIN RFBI"/>
    <property type="match status" value="1"/>
</dbReference>
<dbReference type="InterPro" id="IPR001041">
    <property type="entry name" value="2Fe-2S_ferredoxin-type"/>
</dbReference>
<evidence type="ECO:0000313" key="4">
    <source>
        <dbReference type="EMBL" id="GFE78570.1"/>
    </source>
</evidence>
<evidence type="ECO:0000313" key="5">
    <source>
        <dbReference type="Proteomes" id="UP000445000"/>
    </source>
</evidence>
<dbReference type="PROSITE" id="PS51085">
    <property type="entry name" value="2FE2S_FER_2"/>
    <property type="match status" value="1"/>
</dbReference>
<dbReference type="Pfam" id="PF00175">
    <property type="entry name" value="NAD_binding_1"/>
    <property type="match status" value="1"/>
</dbReference>
<dbReference type="InterPro" id="IPR050415">
    <property type="entry name" value="MRET"/>
</dbReference>
<dbReference type="GO" id="GO:0016491">
    <property type="term" value="F:oxidoreductase activity"/>
    <property type="evidence" value="ECO:0007669"/>
    <property type="project" value="InterPro"/>
</dbReference>
<dbReference type="GO" id="GO:0051537">
    <property type="term" value="F:2 iron, 2 sulfur cluster binding"/>
    <property type="evidence" value="ECO:0007669"/>
    <property type="project" value="InterPro"/>
</dbReference>
<dbReference type="InterPro" id="IPR008333">
    <property type="entry name" value="Cbr1-like_FAD-bd_dom"/>
</dbReference>
<feature type="domain" description="2Fe-2S ferredoxin-type" evidence="2">
    <location>
        <begin position="8"/>
        <end position="99"/>
    </location>
</feature>
<dbReference type="Gene3D" id="3.10.20.30">
    <property type="match status" value="1"/>
</dbReference>
<dbReference type="Gene3D" id="3.40.50.80">
    <property type="entry name" value="Nucleotide-binding domain of ferredoxin-NADP reductase (FNR) module"/>
    <property type="match status" value="1"/>
</dbReference>
<dbReference type="Proteomes" id="UP000445000">
    <property type="component" value="Unassembled WGS sequence"/>
</dbReference>
<dbReference type="PRINTS" id="PR00410">
    <property type="entry name" value="PHEHYDRXLASE"/>
</dbReference>
<evidence type="ECO:0000259" key="3">
    <source>
        <dbReference type="PROSITE" id="PS51384"/>
    </source>
</evidence>
<dbReference type="EMBL" id="BLJN01000001">
    <property type="protein sequence ID" value="GFE78570.1"/>
    <property type="molecule type" value="Genomic_DNA"/>
</dbReference>
<dbReference type="AlphaFoldDB" id="A0A829Y5U2"/>
<evidence type="ECO:0000259" key="2">
    <source>
        <dbReference type="PROSITE" id="PS51085"/>
    </source>
</evidence>
<dbReference type="InterPro" id="IPR039261">
    <property type="entry name" value="FNR_nucleotide-bd"/>
</dbReference>
<comment type="caution">
    <text evidence="4">The sequence shown here is derived from an EMBL/GenBank/DDBJ whole genome shotgun (WGS) entry which is preliminary data.</text>
</comment>
<dbReference type="RefSeq" id="WP_161810453.1">
    <property type="nucleotide sequence ID" value="NZ_BLJN01000001.1"/>
</dbReference>
<keyword evidence="5" id="KW-1185">Reference proteome</keyword>
<dbReference type="CDD" id="cd06189">
    <property type="entry name" value="flavin_oxioreductase"/>
    <property type="match status" value="1"/>
</dbReference>
<dbReference type="PROSITE" id="PS51384">
    <property type="entry name" value="FAD_FR"/>
    <property type="match status" value="1"/>
</dbReference>
<dbReference type="InterPro" id="IPR001709">
    <property type="entry name" value="Flavoprot_Pyr_Nucl_cyt_Rdtase"/>
</dbReference>
<accession>A0A829Y5U2</accession>
<name>A0A829Y5U2_9GAMM</name>
<dbReference type="InterPro" id="IPR006058">
    <property type="entry name" value="2Fe2S_fd_BS"/>
</dbReference>
<organism evidence="4 5">
    <name type="scientific">Steroidobacter agaridevorans</name>
    <dbReference type="NCBI Taxonomy" id="2695856"/>
    <lineage>
        <taxon>Bacteria</taxon>
        <taxon>Pseudomonadati</taxon>
        <taxon>Pseudomonadota</taxon>
        <taxon>Gammaproteobacteria</taxon>
        <taxon>Steroidobacterales</taxon>
        <taxon>Steroidobacteraceae</taxon>
        <taxon>Steroidobacter</taxon>
    </lineage>
</organism>
<feature type="domain" description="FAD-binding FR-type" evidence="3">
    <location>
        <begin position="107"/>
        <end position="207"/>
    </location>
</feature>
<gene>
    <name evidence="4" type="ORF">GCM10011487_05700</name>
</gene>
<comment type="cofactor">
    <cofactor evidence="1">
        <name>[2Fe-2S] cluster</name>
        <dbReference type="ChEBI" id="CHEBI:190135"/>
    </cofactor>
</comment>
<reference evidence="5" key="1">
    <citation type="submission" date="2020-01" db="EMBL/GenBank/DDBJ databases">
        <title>'Steroidobacter agaridevorans' sp. nov., agar-degrading bacteria isolated from rhizosphere soils.</title>
        <authorList>
            <person name="Ikenaga M."/>
            <person name="Kataoka M."/>
            <person name="Murouchi A."/>
            <person name="Katsuragi S."/>
            <person name="Sakai M."/>
        </authorList>
    </citation>
    <scope>NUCLEOTIDE SEQUENCE [LARGE SCALE GENOMIC DNA]</scope>
    <source>
        <strain evidence="5">YU21-B</strain>
    </source>
</reference>
<dbReference type="InterPro" id="IPR017927">
    <property type="entry name" value="FAD-bd_FR_type"/>
</dbReference>
<dbReference type="Pfam" id="PF00111">
    <property type="entry name" value="Fer2"/>
    <property type="match status" value="1"/>
</dbReference>
<dbReference type="InterPro" id="IPR036010">
    <property type="entry name" value="2Fe-2S_ferredoxin-like_sf"/>
</dbReference>
<dbReference type="PROSITE" id="PS00197">
    <property type="entry name" value="2FE2S_FER_1"/>
    <property type="match status" value="1"/>
</dbReference>
<dbReference type="CDD" id="cd00207">
    <property type="entry name" value="fer2"/>
    <property type="match status" value="1"/>
</dbReference>
<dbReference type="Pfam" id="PF00970">
    <property type="entry name" value="FAD_binding_6"/>
    <property type="match status" value="1"/>
</dbReference>
<dbReference type="InterPro" id="IPR012675">
    <property type="entry name" value="Beta-grasp_dom_sf"/>
</dbReference>